<gene>
    <name evidence="2" type="ORF">ACFPFO_16060</name>
</gene>
<evidence type="ECO:0000256" key="1">
    <source>
        <dbReference type="SAM" id="Phobius"/>
    </source>
</evidence>
<feature type="transmembrane region" description="Helical" evidence="1">
    <location>
        <begin position="16"/>
        <end position="39"/>
    </location>
</feature>
<reference evidence="2 3" key="1">
    <citation type="journal article" date="2019" name="Int. J. Syst. Evol. Microbiol.">
        <title>The Global Catalogue of Microorganisms (GCM) 10K type strain sequencing project: providing services to taxonomists for standard genome sequencing and annotation.</title>
        <authorList>
            <consortium name="The Broad Institute Genomics Platform"/>
            <consortium name="The Broad Institute Genome Sequencing Center for Infectious Disease"/>
            <person name="Wu L."/>
            <person name="Ma J."/>
        </authorList>
    </citation>
    <scope>NUCLEOTIDE SEQUENCE [LARGE SCALE GENOMIC DNA]</scope>
    <source>
        <strain evidence="2 3">CGMCC 1.15824</strain>
    </source>
</reference>
<feature type="transmembrane region" description="Helical" evidence="1">
    <location>
        <begin position="51"/>
        <end position="73"/>
    </location>
</feature>
<keyword evidence="3" id="KW-1185">Reference proteome</keyword>
<keyword evidence="1" id="KW-0812">Transmembrane</keyword>
<comment type="caution">
    <text evidence="2">The sequence shown here is derived from an EMBL/GenBank/DDBJ whole genome shotgun (WGS) entry which is preliminary data.</text>
</comment>
<dbReference type="Proteomes" id="UP001595925">
    <property type="component" value="Unassembled WGS sequence"/>
</dbReference>
<proteinExistence type="predicted"/>
<organism evidence="2 3">
    <name type="scientific">Saliphagus infecundisoli</name>
    <dbReference type="NCBI Taxonomy" id="1849069"/>
    <lineage>
        <taxon>Archaea</taxon>
        <taxon>Methanobacteriati</taxon>
        <taxon>Methanobacteriota</taxon>
        <taxon>Stenosarchaea group</taxon>
        <taxon>Halobacteria</taxon>
        <taxon>Halobacteriales</taxon>
        <taxon>Natrialbaceae</taxon>
        <taxon>Saliphagus</taxon>
    </lineage>
</organism>
<accession>A0ABD5QHL5</accession>
<evidence type="ECO:0000313" key="3">
    <source>
        <dbReference type="Proteomes" id="UP001595925"/>
    </source>
</evidence>
<protein>
    <submittedName>
        <fullName evidence="2">Uncharacterized protein</fullName>
    </submittedName>
</protein>
<evidence type="ECO:0000313" key="2">
    <source>
        <dbReference type="EMBL" id="MFC4989247.1"/>
    </source>
</evidence>
<dbReference type="AlphaFoldDB" id="A0ABD5QHL5"/>
<keyword evidence="1" id="KW-0472">Membrane</keyword>
<sequence length="77" mass="7858">MGWLSGLWADVRATPVAAALELGTLFASAGLFLALVVALARGPPPRGPTALWAAIVAVGAGVAVVWTVLVPVYDRYG</sequence>
<name>A0ABD5QHL5_9EURY</name>
<keyword evidence="1" id="KW-1133">Transmembrane helix</keyword>
<dbReference type="RefSeq" id="WP_224827704.1">
    <property type="nucleotide sequence ID" value="NZ_JAIVEF010000002.1"/>
</dbReference>
<dbReference type="EMBL" id="JBHSJG010000043">
    <property type="protein sequence ID" value="MFC4989247.1"/>
    <property type="molecule type" value="Genomic_DNA"/>
</dbReference>